<dbReference type="InterPro" id="IPR013783">
    <property type="entry name" value="Ig-like_fold"/>
</dbReference>
<dbReference type="EMBL" id="NIOJ01000035">
    <property type="protein sequence ID" value="PNT97604.1"/>
    <property type="molecule type" value="Genomic_DNA"/>
</dbReference>
<dbReference type="KEGG" id="cthd:CDO33_00185"/>
<dbReference type="SUPFAM" id="SSF49265">
    <property type="entry name" value="Fibronectin type III"/>
    <property type="match status" value="1"/>
</dbReference>
<dbReference type="OrthoDB" id="1735978at2"/>
<dbReference type="AlphaFoldDB" id="A0A2K2FB81"/>
<dbReference type="GO" id="GO:0016020">
    <property type="term" value="C:membrane"/>
    <property type="evidence" value="ECO:0007669"/>
    <property type="project" value="UniProtKB-SubCell"/>
</dbReference>
<feature type="domain" description="Fibronectin type-III" evidence="3">
    <location>
        <begin position="782"/>
        <end position="878"/>
    </location>
</feature>
<organism evidence="5 6">
    <name type="scientific">Clostridium thermosuccinogenes</name>
    <dbReference type="NCBI Taxonomy" id="84032"/>
    <lineage>
        <taxon>Bacteria</taxon>
        <taxon>Bacillati</taxon>
        <taxon>Bacillota</taxon>
        <taxon>Clostridia</taxon>
        <taxon>Eubacteriales</taxon>
        <taxon>Clostridiaceae</taxon>
        <taxon>Clostridium</taxon>
    </lineage>
</organism>
<dbReference type="GO" id="GO:0098609">
    <property type="term" value="P:cell-cell adhesion"/>
    <property type="evidence" value="ECO:0007669"/>
    <property type="project" value="TreeGrafter"/>
</dbReference>
<accession>A0A2K2FB81</accession>
<reference evidence="6" key="1">
    <citation type="submission" date="2017-06" db="EMBL/GenBank/DDBJ databases">
        <title>Investigating the central metabolism of Clostridium thermosuccinogenes.</title>
        <authorList>
            <person name="Koendjbiharie J.G."/>
            <person name="Van Kranenburg R."/>
            <person name="Vriesendorp B."/>
        </authorList>
    </citation>
    <scope>NUCLEOTIDE SEQUENCE [LARGE SCALE GENOMIC DNA]</scope>
    <source>
        <strain evidence="6">DSM 5806</strain>
    </source>
</reference>
<evidence type="ECO:0008006" key="7">
    <source>
        <dbReference type="Google" id="ProtNLM"/>
    </source>
</evidence>
<dbReference type="Gene3D" id="2.60.40.10">
    <property type="entry name" value="Immunoglobulins"/>
    <property type="match status" value="2"/>
</dbReference>
<dbReference type="RefSeq" id="WP_103082146.1">
    <property type="nucleotide sequence ID" value="NZ_CP021850.1"/>
</dbReference>
<keyword evidence="2" id="KW-1015">Disulfide bond</keyword>
<dbReference type="SMART" id="SM00060">
    <property type="entry name" value="FN3"/>
    <property type="match status" value="4"/>
</dbReference>
<dbReference type="Pfam" id="PF00395">
    <property type="entry name" value="SLH"/>
    <property type="match status" value="1"/>
</dbReference>
<evidence type="ECO:0000259" key="3">
    <source>
        <dbReference type="PROSITE" id="PS50853"/>
    </source>
</evidence>
<keyword evidence="6" id="KW-1185">Reference proteome</keyword>
<feature type="domain" description="Fibronectin type-III" evidence="3">
    <location>
        <begin position="679"/>
        <end position="780"/>
    </location>
</feature>
<evidence type="ECO:0000256" key="2">
    <source>
        <dbReference type="ARBA" id="ARBA00023157"/>
    </source>
</evidence>
<gene>
    <name evidence="5" type="ORF">CDQ84_12920</name>
</gene>
<name>A0A2K2FB81_9CLOT</name>
<dbReference type="PANTHER" id="PTHR44170:SF6">
    <property type="entry name" value="CONTACTIN"/>
    <property type="match status" value="1"/>
</dbReference>
<dbReference type="InterPro" id="IPR036116">
    <property type="entry name" value="FN3_sf"/>
</dbReference>
<feature type="domain" description="SLH" evidence="4">
    <location>
        <begin position="1220"/>
        <end position="1279"/>
    </location>
</feature>
<protein>
    <recommendedName>
        <fullName evidence="7">Ferrous iron transporter A</fullName>
    </recommendedName>
</protein>
<proteinExistence type="predicted"/>
<dbReference type="InterPro" id="IPR003961">
    <property type="entry name" value="FN3_dom"/>
</dbReference>
<dbReference type="PROSITE" id="PS50853">
    <property type="entry name" value="FN3"/>
    <property type="match status" value="2"/>
</dbReference>
<keyword evidence="1" id="KW-0677">Repeat</keyword>
<dbReference type="InterPro" id="IPR001119">
    <property type="entry name" value="SLH_dom"/>
</dbReference>
<dbReference type="Proteomes" id="UP000236151">
    <property type="component" value="Unassembled WGS sequence"/>
</dbReference>
<evidence type="ECO:0000313" key="6">
    <source>
        <dbReference type="Proteomes" id="UP000236151"/>
    </source>
</evidence>
<evidence type="ECO:0000259" key="4">
    <source>
        <dbReference type="PROSITE" id="PS51272"/>
    </source>
</evidence>
<evidence type="ECO:0000313" key="5">
    <source>
        <dbReference type="EMBL" id="PNT97604.1"/>
    </source>
</evidence>
<dbReference type="PROSITE" id="PS51272">
    <property type="entry name" value="SLH"/>
    <property type="match status" value="1"/>
</dbReference>
<sequence>MRISKRGISVLLSIFLFLSMGMETLLYAKQYDEVPLPPKNIKLNGNNAVGYNQEDGYYADIKWENQYDKSQDANTDDFVGEYFNFYLQEIRETDTVRYQYYEKNILNLNNTMTSYRLKKLKSGTVYYVDMTTYHNHKDSEDNIYSSGPSEPSLRYKFLTKINLKVDAVSSNEIKIVWDDVWDENESGVRERINYKLYISQDRSKILDVSPIYIKKEQIGEGKAIRVNSDGDLEYTHKFNGDVKNVAGRVYYVKIVPDVSNEAFLQASTDIVPASTYINARVYKTAVTDEGSIWRLEWDSIGNSITYRIDKIIDGVAKPYIHEVTTTNCDLVIPSNEKESIFIIRANVDSTTPVPIVSREIVISDDILSPIELVPAPEFVDELASGEARITYPELLNPDNATILWRAPRKGDGSLYENLEYDMWLVRYDQAEDDSSVLPVNITIKEENHVIDTNGQIVGYKYKINDLEPNTMYYVKMAAKSPDKDAAGNTVYSPVSVRIVVTPSYGNTGERPVAPGEIIPLYPTEGDMFDDTNTIKVQLNTSWYEKYVDAGDGTGYWVPVGEDYDPVVNPPDGVYYRKVNYLPEVQFDLYYVEYSEWVGKNYGDADYEQLIELEKTTNKVPPENFSKVNNIVKATIEGLESNTAYVLWARAKYGDDLVSDPSTPVVVTTDPIIIPGIETPVVPVFNYSYAGDNYVEIGWNFNFTDGYSYRIKYGTVEDINKAEEIDEPVTKETYKNGYYRIDGLNQNTLYHFWIKAVYTNAEGQTVESGWSDALSIRTKPFIPPETPKGFGIKNDAGAITETSLTFEWLQEEGLEYVLEVADNIDYKNAVEYNAGSSSEYKVEGLISYRRYYVRLYAYDPEKDLRSQPTQSIIVRTKRSKDDYDSDQDQDVKEIKLDEIIIKDPAAIDGVWNVKITGSNAEKFIEYIVSDKKLDFILDLTKPPAKTSKVSILMSSKIFDALTELGENFIVKLKDFRFVIRPGTLDKTLAGPELGKLSSYNYRIFVTLSADTYGSNAASLIFKAKAADIEFSAMNGSSPVPVAALKKPLKAEIPYSERDWYKEGKTSAFVYSPEKGLWEKQDTYNLFDSEKDEGYIGFEMSKVGKFAAADTYGGYYTDIGGHMFEEAISNVSSVHELKSIKGRKFEPDKECTIGDAVKFMLDAMDYNYGNDYMNIAVKSGLISRSDVNSANVKCTREKAIAMVVRLYELKTGTVARTEYKSYTIFNDMDKVDPGLVEKVSFAAENGIAIGKTGKNLMPDSIITRGEIMGLLERMMMLSGEI</sequence>
<dbReference type="CDD" id="cd00063">
    <property type="entry name" value="FN3"/>
    <property type="match status" value="2"/>
</dbReference>
<evidence type="ECO:0000256" key="1">
    <source>
        <dbReference type="ARBA" id="ARBA00022737"/>
    </source>
</evidence>
<comment type="caution">
    <text evidence="5">The sequence shown here is derived from an EMBL/GenBank/DDBJ whole genome shotgun (WGS) entry which is preliminary data.</text>
</comment>
<dbReference type="PANTHER" id="PTHR44170">
    <property type="entry name" value="PROTEIN SIDEKICK"/>
    <property type="match status" value="1"/>
</dbReference>